<dbReference type="Proteomes" id="UP001225316">
    <property type="component" value="Unassembled WGS sequence"/>
</dbReference>
<reference evidence="1 2" key="1">
    <citation type="submission" date="2023-04" db="EMBL/GenBank/DDBJ databases">
        <title>A novel bacteria isolated from coastal sediment.</title>
        <authorList>
            <person name="Liu X.-J."/>
            <person name="Du Z.-J."/>
        </authorList>
    </citation>
    <scope>NUCLEOTIDE SEQUENCE [LARGE SCALE GENOMIC DNA]</scope>
    <source>
        <strain evidence="1 2">SDUM461003</strain>
    </source>
</reference>
<protein>
    <submittedName>
        <fullName evidence="1">Uncharacterized protein</fullName>
    </submittedName>
</protein>
<evidence type="ECO:0000313" key="2">
    <source>
        <dbReference type="Proteomes" id="UP001225316"/>
    </source>
</evidence>
<sequence length="225" mass="25196">MAFYAAFTQGQRETHNDHEEVTNNQKEIRSEIAVQGRANKEHLDTAIAQIREDLERNFSIHDPKAAGITEGKGFCFILIASIKDRDIKSRQYLFDFGDISRNRASAYLAEDNSLIFRVIDNTSESSSVRINQSSIPFNEFSAYSFIYTEKEKGSLLSVFMDGKLIESFTTTIPLKLGEIPKGKGNLAANLEGKENLAMTAANFFTLAASPSEEQHKTITNLLLQM</sequence>
<comment type="caution">
    <text evidence="1">The sequence shown here is derived from an EMBL/GenBank/DDBJ whole genome shotgun (WGS) entry which is preliminary data.</text>
</comment>
<keyword evidence="2" id="KW-1185">Reference proteome</keyword>
<name>A0ABU1B015_9BACT</name>
<dbReference type="EMBL" id="JARXHW010000135">
    <property type="protein sequence ID" value="MDQ8209733.1"/>
    <property type="molecule type" value="Genomic_DNA"/>
</dbReference>
<gene>
    <name evidence="1" type="ORF">QEH52_19600</name>
</gene>
<organism evidence="1 2">
    <name type="scientific">Thalassobacterium maritimum</name>
    <dbReference type="NCBI Taxonomy" id="3041265"/>
    <lineage>
        <taxon>Bacteria</taxon>
        <taxon>Pseudomonadati</taxon>
        <taxon>Verrucomicrobiota</taxon>
        <taxon>Opitutia</taxon>
        <taxon>Puniceicoccales</taxon>
        <taxon>Coraliomargaritaceae</taxon>
        <taxon>Thalassobacterium</taxon>
    </lineage>
</organism>
<evidence type="ECO:0000313" key="1">
    <source>
        <dbReference type="EMBL" id="MDQ8209733.1"/>
    </source>
</evidence>
<proteinExistence type="predicted"/>
<accession>A0ABU1B015</accession>